<dbReference type="Pfam" id="PF22590">
    <property type="entry name" value="Cas3-like_C_2"/>
    <property type="match status" value="1"/>
</dbReference>
<dbReference type="InterPro" id="IPR027417">
    <property type="entry name" value="P-loop_NTPase"/>
</dbReference>
<gene>
    <name evidence="7" type="primary">cas3</name>
    <name evidence="7" type="ORF">D6D85_01620</name>
</gene>
<dbReference type="SUPFAM" id="SSF52540">
    <property type="entry name" value="P-loop containing nucleoside triphosphate hydrolases"/>
    <property type="match status" value="1"/>
</dbReference>
<sequence>MNCLADLPYYLDRVLETFQEREDRHFLNFATQRAEKNRILVIEAPTGYGKSAISQAIALKSLEEGLKCVVTFPLRTLLEDQLSKFRGTLRKLGLDERNVGTRYMHHADSRYLIRPITLTTVDTLSLTLFGIAPEDFEFAVKHYDGTLTRSMGHYLFSRAMVLLSDVVLDEVHLLSDTTKSLNFLIALIRIIASHGGRAVFMSATIPKALENILRREGEEIGLHITRFSEKPDDKFLEERRGKKYEVNLEKLENNKFERILSWIKGGRRDGFRKSLVVFNTVPEAIEFYKIARESLDMPKDRMLLLHSRFTGDDREEKRKKIEELRHDEEYLMVSTQVIEAGVDISSNLFVSDLAPASSLIQRLGRFLRYKEEKEGRVHLWYEDEKGKKYKGIYDMDLFRRTLGFLEGNEVRFHDPESYQPLLDSVYDEDSFNPKDRDIKELIFIPTILESADLAVKTFIDLEGSFVRDSTLVPVISSSLWHEDMPLSELEKFLVPMSLSTVYEVRPKEMLVIEGDKISKKSTEELWHRKKEDVLKYVLSSKFVTFIVEGDYNEELGLVMRHEKDF</sequence>
<dbReference type="Proteomes" id="UP000277582">
    <property type="component" value="Unassembled WGS sequence"/>
</dbReference>
<dbReference type="GO" id="GO:0051607">
    <property type="term" value="P:defense response to virus"/>
    <property type="evidence" value="ECO:0007669"/>
    <property type="project" value="UniProtKB-KW"/>
</dbReference>
<dbReference type="SMART" id="SM00487">
    <property type="entry name" value="DEXDc"/>
    <property type="match status" value="1"/>
</dbReference>
<evidence type="ECO:0000256" key="2">
    <source>
        <dbReference type="ARBA" id="ARBA00022801"/>
    </source>
</evidence>
<dbReference type="GO" id="GO:0003724">
    <property type="term" value="F:RNA helicase activity"/>
    <property type="evidence" value="ECO:0007669"/>
    <property type="project" value="TreeGrafter"/>
</dbReference>
<evidence type="ECO:0000259" key="6">
    <source>
        <dbReference type="PROSITE" id="PS51192"/>
    </source>
</evidence>
<evidence type="ECO:0000256" key="4">
    <source>
        <dbReference type="ARBA" id="ARBA00022840"/>
    </source>
</evidence>
<dbReference type="PANTHER" id="PTHR47959">
    <property type="entry name" value="ATP-DEPENDENT RNA HELICASE RHLE-RELATED"/>
    <property type="match status" value="1"/>
</dbReference>
<dbReference type="GO" id="GO:0016787">
    <property type="term" value="F:hydrolase activity"/>
    <property type="evidence" value="ECO:0007669"/>
    <property type="project" value="UniProtKB-KW"/>
</dbReference>
<keyword evidence="5" id="KW-0051">Antiviral defense</keyword>
<proteinExistence type="predicted"/>
<evidence type="ECO:0000256" key="3">
    <source>
        <dbReference type="ARBA" id="ARBA00022806"/>
    </source>
</evidence>
<dbReference type="AlphaFoldDB" id="A0A429GWD6"/>
<dbReference type="EMBL" id="RCOS01000025">
    <property type="protein sequence ID" value="RSN78069.1"/>
    <property type="molecule type" value="Genomic_DNA"/>
</dbReference>
<dbReference type="GO" id="GO:0003676">
    <property type="term" value="F:nucleic acid binding"/>
    <property type="evidence" value="ECO:0007669"/>
    <property type="project" value="InterPro"/>
</dbReference>
<comment type="caution">
    <text evidence="7">The sequence shown here is derived from an EMBL/GenBank/DDBJ whole genome shotgun (WGS) entry which is preliminary data.</text>
</comment>
<keyword evidence="8" id="KW-1185">Reference proteome</keyword>
<reference evidence="7 8" key="1">
    <citation type="submission" date="2018-10" db="EMBL/GenBank/DDBJ databases">
        <title>Co-occurring genomic capacity for anaerobic methane metabolism and dissimilatory sulfite reduction discovered in the Korarchaeota.</title>
        <authorList>
            <person name="Mckay L.J."/>
            <person name="Dlakic M."/>
            <person name="Fields M.W."/>
            <person name="Delmont T.O."/>
            <person name="Eren A.M."/>
            <person name="Jay Z.J."/>
            <person name="Klingelsmith K.B."/>
            <person name="Rusch D.B."/>
            <person name="Inskeep W.P."/>
        </authorList>
    </citation>
    <scope>NUCLEOTIDE SEQUENCE [LARGE SCALE GENOMIC DNA]</scope>
    <source>
        <strain evidence="7 8">MDKW</strain>
    </source>
</reference>
<dbReference type="PROSITE" id="PS51192">
    <property type="entry name" value="HELICASE_ATP_BIND_1"/>
    <property type="match status" value="1"/>
</dbReference>
<dbReference type="InterPro" id="IPR050079">
    <property type="entry name" value="DEAD_box_RNA_helicase"/>
</dbReference>
<dbReference type="GO" id="GO:0140097">
    <property type="term" value="F:catalytic activity, acting on DNA"/>
    <property type="evidence" value="ECO:0007669"/>
    <property type="project" value="UniProtKB-ARBA"/>
</dbReference>
<dbReference type="InterPro" id="IPR001650">
    <property type="entry name" value="Helicase_C-like"/>
</dbReference>
<dbReference type="SMART" id="SM00490">
    <property type="entry name" value="HELICc"/>
    <property type="match status" value="1"/>
</dbReference>
<name>A0A429GWD6_9CREN</name>
<dbReference type="GO" id="GO:0005829">
    <property type="term" value="C:cytosol"/>
    <property type="evidence" value="ECO:0007669"/>
    <property type="project" value="TreeGrafter"/>
</dbReference>
<dbReference type="InterPro" id="IPR006474">
    <property type="entry name" value="Helicase_Cas3_CRISPR-ass_core"/>
</dbReference>
<evidence type="ECO:0000256" key="1">
    <source>
        <dbReference type="ARBA" id="ARBA00022741"/>
    </source>
</evidence>
<keyword evidence="3" id="KW-0347">Helicase</keyword>
<keyword evidence="4" id="KW-0067">ATP-binding</keyword>
<organism evidence="7 8">
    <name type="scientific">Candidatus Methanodesulfokora washburnensis</name>
    <dbReference type="NCBI Taxonomy" id="2478471"/>
    <lineage>
        <taxon>Archaea</taxon>
        <taxon>Thermoproteota</taxon>
        <taxon>Candidatus Korarchaeia</taxon>
        <taxon>Candidatus Korarchaeia incertae sedis</taxon>
        <taxon>Candidatus Methanodesulfokora</taxon>
    </lineage>
</organism>
<evidence type="ECO:0000313" key="7">
    <source>
        <dbReference type="EMBL" id="RSN78069.1"/>
    </source>
</evidence>
<accession>A0A429GWD6</accession>
<protein>
    <submittedName>
        <fullName evidence="7">CRISPR-associated helicase Cas3</fullName>
    </submittedName>
</protein>
<feature type="domain" description="Helicase ATP-binding" evidence="6">
    <location>
        <begin position="31"/>
        <end position="223"/>
    </location>
</feature>
<dbReference type="InterPro" id="IPR011545">
    <property type="entry name" value="DEAD/DEAH_box_helicase_dom"/>
</dbReference>
<evidence type="ECO:0000256" key="5">
    <source>
        <dbReference type="ARBA" id="ARBA00023118"/>
    </source>
</evidence>
<dbReference type="InterPro" id="IPR014001">
    <property type="entry name" value="Helicase_ATP-bd"/>
</dbReference>
<dbReference type="PANTHER" id="PTHR47959:SF16">
    <property type="entry name" value="CRISPR-ASSOCIATED NUCLEASE_HELICASE CAS3-RELATED"/>
    <property type="match status" value="1"/>
</dbReference>
<keyword evidence="2" id="KW-0378">Hydrolase</keyword>
<dbReference type="InterPro" id="IPR054712">
    <property type="entry name" value="Cas3-like_dom"/>
</dbReference>
<evidence type="ECO:0000313" key="8">
    <source>
        <dbReference type="Proteomes" id="UP000277582"/>
    </source>
</evidence>
<dbReference type="GO" id="GO:0005524">
    <property type="term" value="F:ATP binding"/>
    <property type="evidence" value="ECO:0007669"/>
    <property type="project" value="UniProtKB-KW"/>
</dbReference>
<dbReference type="Pfam" id="PF00270">
    <property type="entry name" value="DEAD"/>
    <property type="match status" value="1"/>
</dbReference>
<dbReference type="Gene3D" id="3.40.50.300">
    <property type="entry name" value="P-loop containing nucleotide triphosphate hydrolases"/>
    <property type="match status" value="2"/>
</dbReference>
<dbReference type="NCBIfam" id="TIGR01587">
    <property type="entry name" value="cas3_core"/>
    <property type="match status" value="1"/>
</dbReference>
<keyword evidence="1" id="KW-0547">Nucleotide-binding</keyword>